<evidence type="ECO:0000313" key="3">
    <source>
        <dbReference type="EMBL" id="ADU50011.1"/>
    </source>
</evidence>
<feature type="region of interest" description="Disordered" evidence="1">
    <location>
        <begin position="161"/>
        <end position="268"/>
    </location>
</feature>
<dbReference type="AlphaFoldDB" id="E6S6J4"/>
<dbReference type="KEGG" id="ica:Intca_3537"/>
<dbReference type="HOGENOM" id="CLU_071591_0_0_11"/>
<dbReference type="Proteomes" id="UP000008914">
    <property type="component" value="Chromosome"/>
</dbReference>
<protein>
    <recommendedName>
        <fullName evidence="2">NYN domain-containing protein</fullName>
    </recommendedName>
</protein>
<evidence type="ECO:0000259" key="2">
    <source>
        <dbReference type="Pfam" id="PF01936"/>
    </source>
</evidence>
<organism evidence="3 4">
    <name type="scientific">Intrasporangium calvum (strain ATCC 23552 / DSM 43043 / JCM 3097 / NBRC 12989 / NCIMB 10167 / NRRL B-3866 / 7 KIP)</name>
    <dbReference type="NCBI Taxonomy" id="710696"/>
    <lineage>
        <taxon>Bacteria</taxon>
        <taxon>Bacillati</taxon>
        <taxon>Actinomycetota</taxon>
        <taxon>Actinomycetes</taxon>
        <taxon>Micrococcales</taxon>
        <taxon>Intrasporangiaceae</taxon>
        <taxon>Intrasporangium</taxon>
    </lineage>
</organism>
<dbReference type="InterPro" id="IPR021139">
    <property type="entry name" value="NYN"/>
</dbReference>
<gene>
    <name evidence="3" type="ordered locus">Intca_3537</name>
</gene>
<name>E6S6J4_INTC7</name>
<feature type="compositionally biased region" description="Gly residues" evidence="1">
    <location>
        <begin position="250"/>
        <end position="261"/>
    </location>
</feature>
<feature type="domain" description="NYN" evidence="2">
    <location>
        <begin position="67"/>
        <end position="159"/>
    </location>
</feature>
<reference evidence="3 4" key="1">
    <citation type="journal article" date="2010" name="Stand. Genomic Sci.">
        <title>Complete genome sequence of Intrasporangium calvum type strain (7 KIP).</title>
        <authorList>
            <person name="Del Rio T.G."/>
            <person name="Chertkov O."/>
            <person name="Yasawong M."/>
            <person name="Lucas S."/>
            <person name="Deshpande S."/>
            <person name="Cheng J.F."/>
            <person name="Detter C."/>
            <person name="Tapia R."/>
            <person name="Han C."/>
            <person name="Goodwin L."/>
            <person name="Pitluck S."/>
            <person name="Liolios K."/>
            <person name="Ivanova N."/>
            <person name="Mavromatis K."/>
            <person name="Pati A."/>
            <person name="Chen A."/>
            <person name="Palaniappan K."/>
            <person name="Land M."/>
            <person name="Hauser L."/>
            <person name="Chang Y.J."/>
            <person name="Jeffries C.D."/>
            <person name="Rohde M."/>
            <person name="Pukall R."/>
            <person name="Sikorski J."/>
            <person name="Goker M."/>
            <person name="Woyke T."/>
            <person name="Bristow J."/>
            <person name="Eisen J.A."/>
            <person name="Markowitz V."/>
            <person name="Hugenholtz P."/>
            <person name="Kyrpides N.C."/>
            <person name="Klenk H.P."/>
            <person name="Lapidus A."/>
        </authorList>
    </citation>
    <scope>NUCLEOTIDE SEQUENCE [LARGE SCALE GENOMIC DNA]</scope>
    <source>
        <strain evidence="4">ATCC 23552 / DSM 43043 / JCM 3097 / NBRC 12989 / 7 KIP</strain>
    </source>
</reference>
<accession>E6S6J4</accession>
<dbReference type="EMBL" id="CP002343">
    <property type="protein sequence ID" value="ADU50011.1"/>
    <property type="molecule type" value="Genomic_DNA"/>
</dbReference>
<dbReference type="Pfam" id="PF01936">
    <property type="entry name" value="NYN"/>
    <property type="match status" value="1"/>
</dbReference>
<evidence type="ECO:0000256" key="1">
    <source>
        <dbReference type="SAM" id="MobiDB-lite"/>
    </source>
</evidence>
<keyword evidence="4" id="KW-1185">Reference proteome</keyword>
<dbReference type="eggNOG" id="COG1432">
    <property type="taxonomic scope" value="Bacteria"/>
</dbReference>
<dbReference type="STRING" id="710696.Intca_3537"/>
<sequence>MRSHCALYVDAGYLLAAAATRVTGTSLRGSVVISYPDLVTGLVDQAESLSGLPLLRLNWYDSGNRPGGAPDATQESIGMLPRVKLRLGRTSPHGEQKGVDLRIGLDLAAHGRNHVVDIMYLVSGDDDLSEAVEEAQSHGAQVVILAVPDQSGRPHAVSNHLVRESDGLELVQPATIDDTIRPRQHQPETQGTLSPEAAGVVVPLPGPRSVPRPSAEDADEPALSPGGEPERPTPAILAHSRPQHTAGTSGSVGAGAVGGGSKVAWSSSSDHPVLRAHTLSPAMIEMIDDVCRGVVTAWRAAATKEDHRRVMSERPFIPSDLDRTLLTDLSARLDVYDIPDEIRYRLREQFWDAVDELGH</sequence>
<evidence type="ECO:0000313" key="4">
    <source>
        <dbReference type="Proteomes" id="UP000008914"/>
    </source>
</evidence>
<proteinExistence type="predicted"/>
<dbReference type="OrthoDB" id="9800236at2"/>
<dbReference type="Gene3D" id="3.40.50.1010">
    <property type="entry name" value="5'-nuclease"/>
    <property type="match status" value="1"/>
</dbReference>
<dbReference type="GO" id="GO:0004540">
    <property type="term" value="F:RNA nuclease activity"/>
    <property type="evidence" value="ECO:0007669"/>
    <property type="project" value="InterPro"/>
</dbReference>
<dbReference type="RefSeq" id="WP_013494318.1">
    <property type="nucleotide sequence ID" value="NC_014830.1"/>
</dbReference>